<sequence length="92" mass="10161">MAARSARSSSAVEKRPATTVDPHEEPSAEWGWHGGFPVGTRVAGWVGALSVFAMLIGNHEGRTEDLWLIFLGAGMVATLIWDQVRRRTSWRN</sequence>
<feature type="compositionally biased region" description="Low complexity" evidence="1">
    <location>
        <begin position="1"/>
        <end position="11"/>
    </location>
</feature>
<dbReference type="KEGG" id="ahg:AHOG_08455"/>
<dbReference type="Pfam" id="PF10939">
    <property type="entry name" value="DUF2631"/>
    <property type="match status" value="1"/>
</dbReference>
<evidence type="ECO:0000313" key="2">
    <source>
        <dbReference type="EMBL" id="ASO19336.1"/>
    </source>
</evidence>
<feature type="compositionally biased region" description="Basic and acidic residues" evidence="1">
    <location>
        <begin position="12"/>
        <end position="26"/>
    </location>
</feature>
<proteinExistence type="predicted"/>
<dbReference type="InterPro" id="IPR024341">
    <property type="entry name" value="DUF2631"/>
</dbReference>
<keyword evidence="3" id="KW-1185">Reference proteome</keyword>
<gene>
    <name evidence="2" type="ORF">AHOG_08455</name>
</gene>
<dbReference type="Proteomes" id="UP000204221">
    <property type="component" value="Chromosome"/>
</dbReference>
<evidence type="ECO:0000256" key="1">
    <source>
        <dbReference type="SAM" id="MobiDB-lite"/>
    </source>
</evidence>
<evidence type="ECO:0008006" key="4">
    <source>
        <dbReference type="Google" id="ProtNLM"/>
    </source>
</evidence>
<dbReference type="EMBL" id="CP022521">
    <property type="protein sequence ID" value="ASO19336.1"/>
    <property type="molecule type" value="Genomic_DNA"/>
</dbReference>
<feature type="region of interest" description="Disordered" evidence="1">
    <location>
        <begin position="1"/>
        <end position="31"/>
    </location>
</feature>
<reference evidence="2 3" key="1">
    <citation type="submission" date="2017-07" db="EMBL/GenBank/DDBJ databases">
        <title>Complete genome sequence of Actinoalloteichus hoggarensis DSM 45943, type strain of Actinoalloteichus hoggarensis.</title>
        <authorList>
            <person name="Ruckert C."/>
            <person name="Nouioui I."/>
            <person name="Willmese J."/>
            <person name="van Wezel G."/>
            <person name="Klenk H.-P."/>
            <person name="Kalinowski J."/>
            <person name="Zotchev S.B."/>
        </authorList>
    </citation>
    <scope>NUCLEOTIDE SEQUENCE [LARGE SCALE GENOMIC DNA]</scope>
    <source>
        <strain evidence="2 3">DSM 45943</strain>
    </source>
</reference>
<accession>A0A221W0M4</accession>
<name>A0A221W0M4_9PSEU</name>
<organism evidence="2 3">
    <name type="scientific">Actinoalloteichus hoggarensis</name>
    <dbReference type="NCBI Taxonomy" id="1470176"/>
    <lineage>
        <taxon>Bacteria</taxon>
        <taxon>Bacillati</taxon>
        <taxon>Actinomycetota</taxon>
        <taxon>Actinomycetes</taxon>
        <taxon>Pseudonocardiales</taxon>
        <taxon>Pseudonocardiaceae</taxon>
        <taxon>Actinoalloteichus</taxon>
    </lineage>
</organism>
<protein>
    <recommendedName>
        <fullName evidence="4">DUF2631 domain-containing protein</fullName>
    </recommendedName>
</protein>
<dbReference type="AlphaFoldDB" id="A0A221W0M4"/>
<evidence type="ECO:0000313" key="3">
    <source>
        <dbReference type="Proteomes" id="UP000204221"/>
    </source>
</evidence>